<comment type="caution">
    <text evidence="1">The sequence shown here is derived from an EMBL/GenBank/DDBJ whole genome shotgun (WGS) entry which is preliminary data.</text>
</comment>
<proteinExistence type="predicted"/>
<reference evidence="1 2" key="1">
    <citation type="submission" date="2013-01" db="EMBL/GenBank/DDBJ databases">
        <authorList>
            <person name="Harkins D.M."/>
            <person name="Durkin A.S."/>
            <person name="Brinkac L.M."/>
            <person name="Haft D.H."/>
            <person name="Selengut J.D."/>
            <person name="Sanka R."/>
            <person name="DePew J."/>
            <person name="Purushe J."/>
            <person name="Matthias M.A."/>
            <person name="Vinetz J.M."/>
            <person name="Sutton G.G."/>
            <person name="Nierman W.C."/>
            <person name="Fouts D.E."/>
        </authorList>
    </citation>
    <scope>NUCLEOTIDE SEQUENCE [LARGE SCALE GENOMIC DNA]</scope>
    <source>
        <strain evidence="1 2">CBC1416</strain>
    </source>
</reference>
<sequence>MPSGKDISFFSLRIFSTLSYPILILREVNPISFCKLTTRNGMNQIKNFLLKDCFSFLRLIELSSMCKHEIFPSLEIHHLFFGLPFPQFIQRYRSENSDFFHVPFERSAVRKSKI</sequence>
<dbReference type="AlphaFoldDB" id="M6VUR4"/>
<accession>M6VUR4</accession>
<dbReference type="EMBL" id="AKWE02000155">
    <property type="protein sequence ID" value="EMO56774.1"/>
    <property type="molecule type" value="Genomic_DNA"/>
</dbReference>
<gene>
    <name evidence="1" type="ORF">LEP1GSC161_3186</name>
</gene>
<protein>
    <submittedName>
        <fullName evidence="1">Uncharacterized protein</fullName>
    </submittedName>
</protein>
<dbReference type="Proteomes" id="UP000012149">
    <property type="component" value="Unassembled WGS sequence"/>
</dbReference>
<evidence type="ECO:0000313" key="1">
    <source>
        <dbReference type="EMBL" id="EMO56774.1"/>
    </source>
</evidence>
<evidence type="ECO:0000313" key="2">
    <source>
        <dbReference type="Proteomes" id="UP000012149"/>
    </source>
</evidence>
<organism evidence="1 2">
    <name type="scientific">Leptospira santarosai str. CBC1416</name>
    <dbReference type="NCBI Taxonomy" id="1193059"/>
    <lineage>
        <taxon>Bacteria</taxon>
        <taxon>Pseudomonadati</taxon>
        <taxon>Spirochaetota</taxon>
        <taxon>Spirochaetia</taxon>
        <taxon>Leptospirales</taxon>
        <taxon>Leptospiraceae</taxon>
        <taxon>Leptospira</taxon>
    </lineage>
</organism>
<name>M6VUR4_9LEPT</name>